<dbReference type="InterPro" id="IPR004127">
    <property type="entry name" value="Prefoldin_subunit_alpha"/>
</dbReference>
<dbReference type="EMBL" id="HBIM01013595">
    <property type="protein sequence ID" value="CAE0413747.1"/>
    <property type="molecule type" value="Transcribed_RNA"/>
</dbReference>
<gene>
    <name evidence="3" type="ORF">ACOF00016_LOCUS10991</name>
</gene>
<evidence type="ECO:0000256" key="1">
    <source>
        <dbReference type="ARBA" id="ARBA00010048"/>
    </source>
</evidence>
<accession>A0A7S3P7U6</accession>
<dbReference type="PANTHER" id="PTHR12409:SF0">
    <property type="entry name" value="PREFOLDIN SUBUNIT 3"/>
    <property type="match status" value="1"/>
</dbReference>
<dbReference type="PANTHER" id="PTHR12409">
    <property type="entry name" value="PREFOLDIN SUBUNIT 3"/>
    <property type="match status" value="1"/>
</dbReference>
<dbReference type="CDD" id="cd23156">
    <property type="entry name" value="Prefoldin_3"/>
    <property type="match status" value="1"/>
</dbReference>
<dbReference type="Gene3D" id="1.10.287.370">
    <property type="match status" value="1"/>
</dbReference>
<name>A0A7S3P7U6_9STRA</name>
<sequence length="212" mass="23540">MAEAKKAPATPEEEEVPNLNLLHITDGETERGIPLAKFIDDVDEFSTSFQPPASAELLIGAYSDMMGRYRVYESKLAQKQFKYSEKIPELEKSLTLVRTLAQKKQAAQDGEGEATGVVRYSLAENIFANADLDFTTGTVHLWLGANVMLEFTYSEALEFLGQQHAKAVQESNDTTEDTATIRDQIVTCEVSISRIFNWSVRKKRAAEGGSKP</sequence>
<evidence type="ECO:0000313" key="3">
    <source>
        <dbReference type="EMBL" id="CAE0413747.1"/>
    </source>
</evidence>
<dbReference type="GO" id="GO:0016272">
    <property type="term" value="C:prefoldin complex"/>
    <property type="evidence" value="ECO:0007669"/>
    <property type="project" value="InterPro"/>
</dbReference>
<keyword evidence="2" id="KW-0143">Chaperone</keyword>
<dbReference type="Pfam" id="PF02996">
    <property type="entry name" value="Prefoldin"/>
    <property type="match status" value="1"/>
</dbReference>
<dbReference type="SUPFAM" id="SSF46579">
    <property type="entry name" value="Prefoldin"/>
    <property type="match status" value="1"/>
</dbReference>
<evidence type="ECO:0008006" key="4">
    <source>
        <dbReference type="Google" id="ProtNLM"/>
    </source>
</evidence>
<dbReference type="GO" id="GO:0007021">
    <property type="term" value="P:tubulin complex assembly"/>
    <property type="evidence" value="ECO:0007669"/>
    <property type="project" value="TreeGrafter"/>
</dbReference>
<dbReference type="AlphaFoldDB" id="A0A7S3P7U6"/>
<comment type="similarity">
    <text evidence="1">Belongs to the prefoldin subunit alpha family.</text>
</comment>
<evidence type="ECO:0000256" key="2">
    <source>
        <dbReference type="ARBA" id="ARBA00023186"/>
    </source>
</evidence>
<dbReference type="GO" id="GO:0005737">
    <property type="term" value="C:cytoplasm"/>
    <property type="evidence" value="ECO:0007669"/>
    <property type="project" value="TreeGrafter"/>
</dbReference>
<protein>
    <recommendedName>
        <fullName evidence="4">Prefoldin subunit 3</fullName>
    </recommendedName>
</protein>
<reference evidence="3" key="1">
    <citation type="submission" date="2021-01" db="EMBL/GenBank/DDBJ databases">
        <authorList>
            <person name="Corre E."/>
            <person name="Pelletier E."/>
            <person name="Niang G."/>
            <person name="Scheremetjew M."/>
            <person name="Finn R."/>
            <person name="Kale V."/>
            <person name="Holt S."/>
            <person name="Cochrane G."/>
            <person name="Meng A."/>
            <person name="Brown T."/>
            <person name="Cohen L."/>
        </authorList>
    </citation>
    <scope>NUCLEOTIDE SEQUENCE</scope>
    <source>
        <strain evidence="3">CCMP127</strain>
    </source>
</reference>
<dbReference type="InterPro" id="IPR009053">
    <property type="entry name" value="Prefoldin"/>
</dbReference>
<organism evidence="3">
    <name type="scientific">Amphora coffeiformis</name>
    <dbReference type="NCBI Taxonomy" id="265554"/>
    <lineage>
        <taxon>Eukaryota</taxon>
        <taxon>Sar</taxon>
        <taxon>Stramenopiles</taxon>
        <taxon>Ochrophyta</taxon>
        <taxon>Bacillariophyta</taxon>
        <taxon>Bacillariophyceae</taxon>
        <taxon>Bacillariophycidae</taxon>
        <taxon>Thalassiophysales</taxon>
        <taxon>Catenulaceae</taxon>
        <taxon>Amphora</taxon>
    </lineage>
</organism>
<dbReference type="GO" id="GO:0015631">
    <property type="term" value="F:tubulin binding"/>
    <property type="evidence" value="ECO:0007669"/>
    <property type="project" value="TreeGrafter"/>
</dbReference>
<proteinExistence type="inferred from homology"/>
<dbReference type="InterPro" id="IPR016655">
    <property type="entry name" value="PFD3"/>
</dbReference>
<dbReference type="GO" id="GO:0007017">
    <property type="term" value="P:microtubule-based process"/>
    <property type="evidence" value="ECO:0007669"/>
    <property type="project" value="TreeGrafter"/>
</dbReference>
<dbReference type="GO" id="GO:0006457">
    <property type="term" value="P:protein folding"/>
    <property type="evidence" value="ECO:0007669"/>
    <property type="project" value="InterPro"/>
</dbReference>